<dbReference type="InterPro" id="IPR002559">
    <property type="entry name" value="Transposase_11"/>
</dbReference>
<sequence>MRGSDGMQEALFTVAKLEDFVPADHPLRPIRLLVNAALVRLNGLFNTIYADNGRASIAPEKLLRAMLIQVFFSVRSERQLMEQVRYNLLYRWFIGLAIDDEVWDHSTFSKNRDRLLEHAVVENFFTEVMTVADRQGLLSREHFSVDGTLIQAWASHKSFARKDGGSDDANGGGSGRNAQANWKGKPRGNDTHASTTDPDSRLFRKSHNTAATLCYQGHVLMENRSGLVVSAVVTHADGKGERAAALAMLDRLPGRHLKTLGADKAYDLRDFVQACRQRRVTPHVASNVTHIGGSAIDGRTMRHSGYAASQVVRKRIEEHFGWGKTIGRIRQTVYRGIKRVDQHFKLTMTASNIVRMARILTLPPQGVAQ</sequence>
<dbReference type="InterPro" id="IPR008490">
    <property type="entry name" value="Transposase_InsH_N"/>
</dbReference>
<feature type="region of interest" description="Disordered" evidence="6">
    <location>
        <begin position="161"/>
        <end position="203"/>
    </location>
</feature>
<keyword evidence="5" id="KW-0233">DNA recombination</keyword>
<evidence type="ECO:0000256" key="1">
    <source>
        <dbReference type="ARBA" id="ARBA00003544"/>
    </source>
</evidence>
<dbReference type="Proteomes" id="UP001165541">
    <property type="component" value="Unassembled WGS sequence"/>
</dbReference>
<evidence type="ECO:0000256" key="3">
    <source>
        <dbReference type="ARBA" id="ARBA00022578"/>
    </source>
</evidence>
<evidence type="ECO:0000256" key="4">
    <source>
        <dbReference type="ARBA" id="ARBA00023125"/>
    </source>
</evidence>
<keyword evidence="3" id="KW-0815">Transposition</keyword>
<dbReference type="Pfam" id="PF01609">
    <property type="entry name" value="DDE_Tnp_1"/>
    <property type="match status" value="1"/>
</dbReference>
<evidence type="ECO:0000313" key="10">
    <source>
        <dbReference type="Proteomes" id="UP001165541"/>
    </source>
</evidence>
<dbReference type="InterPro" id="IPR047959">
    <property type="entry name" value="Transpos_IS5"/>
</dbReference>
<proteinExistence type="inferred from homology"/>
<keyword evidence="10" id="KW-1185">Reference proteome</keyword>
<dbReference type="PANTHER" id="PTHR35604:SF2">
    <property type="entry name" value="TRANSPOSASE INSH FOR INSERTION SEQUENCE ELEMENT IS5A-RELATED"/>
    <property type="match status" value="1"/>
</dbReference>
<feature type="domain" description="Transposase InsH N-terminal" evidence="8">
    <location>
        <begin position="16"/>
        <end position="114"/>
    </location>
</feature>
<gene>
    <name evidence="9" type="ORF">M8A51_16295</name>
</gene>
<dbReference type="RefSeq" id="WP_251779553.1">
    <property type="nucleotide sequence ID" value="NZ_JAMKFE010000009.1"/>
</dbReference>
<evidence type="ECO:0000313" key="9">
    <source>
        <dbReference type="EMBL" id="MCM5681087.1"/>
    </source>
</evidence>
<evidence type="ECO:0000256" key="5">
    <source>
        <dbReference type="ARBA" id="ARBA00023172"/>
    </source>
</evidence>
<keyword evidence="4" id="KW-0238">DNA-binding</keyword>
<comment type="function">
    <text evidence="1">Involved in the transposition of the insertion sequence IS5.</text>
</comment>
<comment type="similarity">
    <text evidence="2">Belongs to the transposase 11 family.</text>
</comment>
<evidence type="ECO:0000259" key="7">
    <source>
        <dbReference type="Pfam" id="PF01609"/>
    </source>
</evidence>
<reference evidence="9" key="1">
    <citation type="submission" date="2022-05" db="EMBL/GenBank/DDBJ databases">
        <title>Schlegelella sp. nov., isolated from mangrove soil.</title>
        <authorList>
            <person name="Liu Y."/>
            <person name="Ge X."/>
            <person name="Liu W."/>
        </authorList>
    </citation>
    <scope>NUCLEOTIDE SEQUENCE</scope>
    <source>
        <strain evidence="9">S2-27</strain>
    </source>
</reference>
<protein>
    <submittedName>
        <fullName evidence="9">IS5 family transposase</fullName>
    </submittedName>
</protein>
<dbReference type="Pfam" id="PF05598">
    <property type="entry name" value="DUF772"/>
    <property type="match status" value="1"/>
</dbReference>
<dbReference type="EMBL" id="JAMKFE010000009">
    <property type="protein sequence ID" value="MCM5681087.1"/>
    <property type="molecule type" value="Genomic_DNA"/>
</dbReference>
<organism evidence="9 10">
    <name type="scientific">Caldimonas mangrovi</name>
    <dbReference type="NCBI Taxonomy" id="2944811"/>
    <lineage>
        <taxon>Bacteria</taxon>
        <taxon>Pseudomonadati</taxon>
        <taxon>Pseudomonadota</taxon>
        <taxon>Betaproteobacteria</taxon>
        <taxon>Burkholderiales</taxon>
        <taxon>Sphaerotilaceae</taxon>
        <taxon>Caldimonas</taxon>
    </lineage>
</organism>
<evidence type="ECO:0000259" key="8">
    <source>
        <dbReference type="Pfam" id="PF05598"/>
    </source>
</evidence>
<evidence type="ECO:0000256" key="6">
    <source>
        <dbReference type="SAM" id="MobiDB-lite"/>
    </source>
</evidence>
<accession>A0ABT0YQS2</accession>
<dbReference type="PANTHER" id="PTHR35604">
    <property type="entry name" value="TRANSPOSASE INSH FOR INSERTION SEQUENCE ELEMENT IS5A-RELATED"/>
    <property type="match status" value="1"/>
</dbReference>
<feature type="domain" description="Transposase IS4-like" evidence="7">
    <location>
        <begin position="200"/>
        <end position="353"/>
    </location>
</feature>
<name>A0ABT0YQS2_9BURK</name>
<comment type="caution">
    <text evidence="9">The sequence shown here is derived from an EMBL/GenBank/DDBJ whole genome shotgun (WGS) entry which is preliminary data.</text>
</comment>
<dbReference type="NCBIfam" id="NF033581">
    <property type="entry name" value="transpos_IS5_4"/>
    <property type="match status" value="1"/>
</dbReference>
<evidence type="ECO:0000256" key="2">
    <source>
        <dbReference type="ARBA" id="ARBA00010075"/>
    </source>
</evidence>